<dbReference type="InterPro" id="IPR003593">
    <property type="entry name" value="AAA+_ATPase"/>
</dbReference>
<reference evidence="2 3" key="1">
    <citation type="submission" date="2020-01" db="EMBL/GenBank/DDBJ databases">
        <authorList>
            <person name="Rodrigo-Torres L."/>
            <person name="Arahal R. D."/>
            <person name="Lucena T."/>
        </authorList>
    </citation>
    <scope>NUCLEOTIDE SEQUENCE [LARGE SCALE GENOMIC DNA]</scope>
    <source>
        <strain evidence="2 3">CECT 9393</strain>
    </source>
</reference>
<dbReference type="AlphaFoldDB" id="A0A6N4XTE6"/>
<dbReference type="EMBL" id="CACVBY010000049">
    <property type="protein sequence ID" value="CAA7389587.1"/>
    <property type="molecule type" value="Genomic_DNA"/>
</dbReference>
<dbReference type="PANTHER" id="PTHR43581:SF4">
    <property type="entry name" value="ATP_GTP PHOSPHATASE"/>
    <property type="match status" value="1"/>
</dbReference>
<dbReference type="GO" id="GO:0005524">
    <property type="term" value="F:ATP binding"/>
    <property type="evidence" value="ECO:0007669"/>
    <property type="project" value="InterPro"/>
</dbReference>
<evidence type="ECO:0000313" key="2">
    <source>
        <dbReference type="EMBL" id="CAA7389587.1"/>
    </source>
</evidence>
<sequence length="604" mass="69334">MIINIVDNGSILKEKLQLITPNFVVLTGENGSGKTQLLQFIEASANGYEQKYNQEIMINPSKETKMLYPITDNLGKKLSNIIYLFPGLGNNNNFQQVENKSIEYIKQQWNALIPFIKASILIKGKKFNNEEEELRALNLAIKEFLESVTSNLLNGSQVNVPSITLRQLNELKDLSTKSNKSIDELTYIDFLIFYEIKTDIFSFTINLLFHQFHLKQKYYPDLTSNITPPWEVFNRISQNVKFKYKVEYNPPSQDEYPSIVNLIYDEKDTKDITFDTLSSGEKTIITLIFYLYHSLNNGQFPEVILFDEPDSHLHPSFKKLLISTITNLVEKENVKIIMTTHSPSTIAFSPEESVYRMDRSLGYPIKENKKNAIQDLSNGMISIAIEDGNLGIEYTLKSTEKNTILFTEGITDKIILQTAWQKLYSPIEMPFIIQECFCASFLANLFNNGNTKPDGIFVVNPDKKMIALFDFDRAGYNSWNSNKNFGEKMIETHPNKCLTVSNGRNAYKMLLPVPNIPAIQRQVIGEGKKTFKSESILTIEHLLFNVPRFEKKYFKKYAGAGGAQLFEFEGDKRKFSQNLQKLEKKDFNEFIPLFDKIKEISGIS</sequence>
<gene>
    <name evidence="2" type="ORF">CHRY9393_02172</name>
</gene>
<dbReference type="CDD" id="cd00267">
    <property type="entry name" value="ABC_ATPase"/>
    <property type="match status" value="1"/>
</dbReference>
<protein>
    <recommendedName>
        <fullName evidence="1">AAA+ ATPase domain-containing protein</fullName>
    </recommendedName>
</protein>
<dbReference type="Pfam" id="PF13304">
    <property type="entry name" value="AAA_21"/>
    <property type="match status" value="1"/>
</dbReference>
<dbReference type="InterPro" id="IPR003959">
    <property type="entry name" value="ATPase_AAA_core"/>
</dbReference>
<dbReference type="Proteomes" id="UP000445309">
    <property type="component" value="Unassembled WGS sequence"/>
</dbReference>
<dbReference type="SUPFAM" id="SSF52540">
    <property type="entry name" value="P-loop containing nucleoside triphosphate hydrolases"/>
    <property type="match status" value="1"/>
</dbReference>
<dbReference type="InterPro" id="IPR051396">
    <property type="entry name" value="Bact_Antivir_Def_Nuclease"/>
</dbReference>
<proteinExistence type="predicted"/>
<dbReference type="SMART" id="SM00382">
    <property type="entry name" value="AAA"/>
    <property type="match status" value="1"/>
</dbReference>
<keyword evidence="3" id="KW-1185">Reference proteome</keyword>
<dbReference type="RefSeq" id="WP_162073297.1">
    <property type="nucleotide sequence ID" value="NZ_CACVBY010000049.1"/>
</dbReference>
<feature type="domain" description="AAA+ ATPase" evidence="1">
    <location>
        <begin position="20"/>
        <end position="367"/>
    </location>
</feature>
<accession>A0A6N4XTE6</accession>
<name>A0A6N4XTE6_9FLAO</name>
<evidence type="ECO:0000259" key="1">
    <source>
        <dbReference type="SMART" id="SM00382"/>
    </source>
</evidence>
<organism evidence="2 3">
    <name type="scientific">Chryseobacterium fistulae</name>
    <dbReference type="NCBI Taxonomy" id="2675058"/>
    <lineage>
        <taxon>Bacteria</taxon>
        <taxon>Pseudomonadati</taxon>
        <taxon>Bacteroidota</taxon>
        <taxon>Flavobacteriia</taxon>
        <taxon>Flavobacteriales</taxon>
        <taxon>Weeksellaceae</taxon>
        <taxon>Chryseobacterium group</taxon>
        <taxon>Chryseobacterium</taxon>
    </lineage>
</organism>
<dbReference type="PANTHER" id="PTHR43581">
    <property type="entry name" value="ATP/GTP PHOSPHATASE"/>
    <property type="match status" value="1"/>
</dbReference>
<dbReference type="InterPro" id="IPR027417">
    <property type="entry name" value="P-loop_NTPase"/>
</dbReference>
<dbReference type="Gene3D" id="3.40.50.300">
    <property type="entry name" value="P-loop containing nucleotide triphosphate hydrolases"/>
    <property type="match status" value="1"/>
</dbReference>
<evidence type="ECO:0000313" key="3">
    <source>
        <dbReference type="Proteomes" id="UP000445309"/>
    </source>
</evidence>
<dbReference type="GO" id="GO:0016887">
    <property type="term" value="F:ATP hydrolysis activity"/>
    <property type="evidence" value="ECO:0007669"/>
    <property type="project" value="InterPro"/>
</dbReference>